<evidence type="ECO:0000313" key="18">
    <source>
        <dbReference type="EMBL" id="CAB4038224.1"/>
    </source>
</evidence>
<protein>
    <recommendedName>
        <fullName evidence="15">Lysosomal Pro-X carboxypeptidase</fullName>
        <ecNumber evidence="14">3.4.16.2</ecNumber>
    </recommendedName>
    <alternativeName>
        <fullName evidence="17">Proline carboxypeptidase</fullName>
    </alternativeName>
    <alternativeName>
        <fullName evidence="16">Prolylcarboxypeptidase</fullName>
    </alternativeName>
</protein>
<evidence type="ECO:0000256" key="1">
    <source>
        <dbReference type="ARBA" id="ARBA00004371"/>
    </source>
</evidence>
<dbReference type="GO" id="GO:0005764">
    <property type="term" value="C:lysosome"/>
    <property type="evidence" value="ECO:0007669"/>
    <property type="project" value="UniProtKB-SubCell"/>
</dbReference>
<proteinExistence type="inferred from homology"/>
<dbReference type="GO" id="GO:0006508">
    <property type="term" value="P:proteolysis"/>
    <property type="evidence" value="ECO:0007669"/>
    <property type="project" value="UniProtKB-KW"/>
</dbReference>
<dbReference type="InterPro" id="IPR008758">
    <property type="entry name" value="Peptidase_S28"/>
</dbReference>
<dbReference type="PANTHER" id="PTHR11010">
    <property type="entry name" value="PROTEASE S28 PRO-X CARBOXYPEPTIDASE-RELATED"/>
    <property type="match status" value="1"/>
</dbReference>
<evidence type="ECO:0000256" key="14">
    <source>
        <dbReference type="ARBA" id="ARBA00066456"/>
    </source>
</evidence>
<comment type="catalytic activity">
    <reaction evidence="12">
        <text>Cleavage of a -Pro-|-Xaa bond to release a C-terminal amino acid.</text>
        <dbReference type="EC" id="3.4.16.2"/>
    </reaction>
</comment>
<dbReference type="FunFam" id="1.20.120.980:FF:000002">
    <property type="entry name" value="lysosomal Pro-X carboxypeptidase"/>
    <property type="match status" value="1"/>
</dbReference>
<comment type="caution">
    <text evidence="18">The sequence shown here is derived from an EMBL/GenBank/DDBJ whole genome shotgun (WGS) entry which is preliminary data.</text>
</comment>
<evidence type="ECO:0000256" key="6">
    <source>
        <dbReference type="ARBA" id="ARBA00022729"/>
    </source>
</evidence>
<dbReference type="InterPro" id="IPR042269">
    <property type="entry name" value="Ser_carbopepase_S28_SKS"/>
</dbReference>
<dbReference type="EMBL" id="CACRXK020023958">
    <property type="protein sequence ID" value="CAB4038224.1"/>
    <property type="molecule type" value="Genomic_DNA"/>
</dbReference>
<evidence type="ECO:0000256" key="11">
    <source>
        <dbReference type="ARBA" id="ARBA00023228"/>
    </source>
</evidence>
<accession>A0A6S7K6B0</accession>
<keyword evidence="5" id="KW-0645">Protease</keyword>
<evidence type="ECO:0000256" key="17">
    <source>
        <dbReference type="ARBA" id="ARBA00076608"/>
    </source>
</evidence>
<keyword evidence="8" id="KW-0865">Zymogen</keyword>
<dbReference type="AlphaFoldDB" id="A0A6S7K6B0"/>
<evidence type="ECO:0000256" key="9">
    <source>
        <dbReference type="ARBA" id="ARBA00023157"/>
    </source>
</evidence>
<dbReference type="Gene3D" id="1.20.120.980">
    <property type="entry name" value="Serine carboxypeptidase S28, SKS domain"/>
    <property type="match status" value="1"/>
</dbReference>
<sequence>AIASSAPILQFQNITPCETFYKIVSDDFAREGETCFNLIKKSWNVIFDDGESSSGREKLTDIFHLCKPLKNQSDVYKFRDWLSSTWVNLAMVNYPYPASFLEPLPAWPIK</sequence>
<evidence type="ECO:0000313" key="19">
    <source>
        <dbReference type="Proteomes" id="UP001152795"/>
    </source>
</evidence>
<feature type="non-terminal residue" evidence="18">
    <location>
        <position position="1"/>
    </location>
</feature>
<evidence type="ECO:0000256" key="2">
    <source>
        <dbReference type="ARBA" id="ARBA00011079"/>
    </source>
</evidence>
<dbReference type="Pfam" id="PF05577">
    <property type="entry name" value="Peptidase_S28"/>
    <property type="match status" value="1"/>
</dbReference>
<evidence type="ECO:0000256" key="5">
    <source>
        <dbReference type="ARBA" id="ARBA00022670"/>
    </source>
</evidence>
<comment type="subunit">
    <text evidence="3">Homodimer.</text>
</comment>
<keyword evidence="7" id="KW-0378">Hydrolase</keyword>
<feature type="non-terminal residue" evidence="18">
    <location>
        <position position="110"/>
    </location>
</feature>
<evidence type="ECO:0000256" key="15">
    <source>
        <dbReference type="ARBA" id="ARBA00073691"/>
    </source>
</evidence>
<comment type="similarity">
    <text evidence="2">Belongs to the peptidase S28 family.</text>
</comment>
<evidence type="ECO:0000256" key="12">
    <source>
        <dbReference type="ARBA" id="ARBA00052013"/>
    </source>
</evidence>
<dbReference type="PANTHER" id="PTHR11010:SF38">
    <property type="entry name" value="LYSOSOMAL PRO-X CARBOXYPEPTIDASE"/>
    <property type="match status" value="1"/>
</dbReference>
<evidence type="ECO:0000256" key="13">
    <source>
        <dbReference type="ARBA" id="ARBA00059701"/>
    </source>
</evidence>
<evidence type="ECO:0000256" key="10">
    <source>
        <dbReference type="ARBA" id="ARBA00023180"/>
    </source>
</evidence>
<gene>
    <name evidence="18" type="ORF">PACLA_8A088833</name>
</gene>
<keyword evidence="9" id="KW-1015">Disulfide bond</keyword>
<comment type="subcellular location">
    <subcellularLocation>
        <location evidence="1">Lysosome</location>
    </subcellularLocation>
</comment>
<keyword evidence="19" id="KW-1185">Reference proteome</keyword>
<comment type="function">
    <text evidence="13">Cleaves C-terminal amino acids linked to proline in peptides such as angiotensin II, III and des-Arg9-bradykinin. This cleavage occurs at acidic pH, but enzymatic activity is retained with some substrates at neutral pH.</text>
</comment>
<evidence type="ECO:0000256" key="16">
    <source>
        <dbReference type="ARBA" id="ARBA00076475"/>
    </source>
</evidence>
<dbReference type="OrthoDB" id="2130629at2759"/>
<keyword evidence="4 18" id="KW-0121">Carboxypeptidase</keyword>
<keyword evidence="10" id="KW-0325">Glycoprotein</keyword>
<keyword evidence="11" id="KW-0458">Lysosome</keyword>
<evidence type="ECO:0000256" key="8">
    <source>
        <dbReference type="ARBA" id="ARBA00023145"/>
    </source>
</evidence>
<evidence type="ECO:0000256" key="3">
    <source>
        <dbReference type="ARBA" id="ARBA00011738"/>
    </source>
</evidence>
<name>A0A6S7K6B0_PARCT</name>
<reference evidence="18" key="1">
    <citation type="submission" date="2020-04" db="EMBL/GenBank/DDBJ databases">
        <authorList>
            <person name="Alioto T."/>
            <person name="Alioto T."/>
            <person name="Gomez Garrido J."/>
        </authorList>
    </citation>
    <scope>NUCLEOTIDE SEQUENCE</scope>
    <source>
        <strain evidence="18">A484AB</strain>
    </source>
</reference>
<dbReference type="GO" id="GO:0004185">
    <property type="term" value="F:serine-type carboxypeptidase activity"/>
    <property type="evidence" value="ECO:0007669"/>
    <property type="project" value="UniProtKB-EC"/>
</dbReference>
<evidence type="ECO:0000256" key="4">
    <source>
        <dbReference type="ARBA" id="ARBA00022645"/>
    </source>
</evidence>
<organism evidence="18 19">
    <name type="scientific">Paramuricea clavata</name>
    <name type="common">Red gorgonian</name>
    <name type="synonym">Violescent sea-whip</name>
    <dbReference type="NCBI Taxonomy" id="317549"/>
    <lineage>
        <taxon>Eukaryota</taxon>
        <taxon>Metazoa</taxon>
        <taxon>Cnidaria</taxon>
        <taxon>Anthozoa</taxon>
        <taxon>Octocorallia</taxon>
        <taxon>Malacalcyonacea</taxon>
        <taxon>Plexauridae</taxon>
        <taxon>Paramuricea</taxon>
    </lineage>
</organism>
<dbReference type="EC" id="3.4.16.2" evidence="14"/>
<evidence type="ECO:0000256" key="7">
    <source>
        <dbReference type="ARBA" id="ARBA00022801"/>
    </source>
</evidence>
<keyword evidence="6" id="KW-0732">Signal</keyword>
<dbReference type="Proteomes" id="UP001152795">
    <property type="component" value="Unassembled WGS sequence"/>
</dbReference>
<dbReference type="GO" id="GO:0008239">
    <property type="term" value="F:dipeptidyl-peptidase activity"/>
    <property type="evidence" value="ECO:0007669"/>
    <property type="project" value="TreeGrafter"/>
</dbReference>